<dbReference type="PANTHER" id="PTHR46599">
    <property type="entry name" value="PIGGYBAC TRANSPOSABLE ELEMENT-DERIVED PROTEIN 4"/>
    <property type="match status" value="1"/>
</dbReference>
<proteinExistence type="predicted"/>
<dbReference type="EMBL" id="VTPC01059188">
    <property type="protein sequence ID" value="KAF2890038.1"/>
    <property type="molecule type" value="Genomic_DNA"/>
</dbReference>
<dbReference type="Proteomes" id="UP000801492">
    <property type="component" value="Unassembled WGS sequence"/>
</dbReference>
<sequence length="211" mass="23653">KDGTISWNKHSPPNANPTKEVEIKALIGLLYIAGVYKANRLNIEDLWQTDGSEIEFFCLTMPIQKFRKIGVYVGKQPDGPHNLSNSSSYVVYRLCGNIRNPGRNLTTDNWFTSILLAQTLLQDYKLTTISTIKKNKTELPLEFSKPVPRPALVDKHPHQVIETGGYKEQETLANIFCCPLLTIILWQPCESNTNTTDLSDGICLRSGGTTE</sequence>
<evidence type="ECO:0000259" key="1">
    <source>
        <dbReference type="Pfam" id="PF13843"/>
    </source>
</evidence>
<reference evidence="2" key="1">
    <citation type="submission" date="2019-08" db="EMBL/GenBank/DDBJ databases">
        <title>The genome of the North American firefly Photinus pyralis.</title>
        <authorList>
            <consortium name="Photinus pyralis genome working group"/>
            <person name="Fallon T.R."/>
            <person name="Sander Lower S.E."/>
            <person name="Weng J.-K."/>
        </authorList>
    </citation>
    <scope>NUCLEOTIDE SEQUENCE</scope>
    <source>
        <strain evidence="2">TRF0915ILg1</strain>
        <tissue evidence="2">Whole body</tissue>
    </source>
</reference>
<evidence type="ECO:0000313" key="3">
    <source>
        <dbReference type="Proteomes" id="UP000801492"/>
    </source>
</evidence>
<accession>A0A8K0G987</accession>
<name>A0A8K0G987_IGNLU</name>
<feature type="non-terminal residue" evidence="2">
    <location>
        <position position="1"/>
    </location>
</feature>
<feature type="domain" description="PiggyBac transposable element-derived protein" evidence="1">
    <location>
        <begin position="71"/>
        <end position="149"/>
    </location>
</feature>
<dbReference type="OrthoDB" id="8032601at2759"/>
<dbReference type="AlphaFoldDB" id="A0A8K0G987"/>
<dbReference type="InterPro" id="IPR029526">
    <property type="entry name" value="PGBD"/>
</dbReference>
<evidence type="ECO:0000313" key="2">
    <source>
        <dbReference type="EMBL" id="KAF2890038.1"/>
    </source>
</evidence>
<keyword evidence="3" id="KW-1185">Reference proteome</keyword>
<gene>
    <name evidence="2" type="ORF">ILUMI_16135</name>
</gene>
<dbReference type="Pfam" id="PF13843">
    <property type="entry name" value="DDE_Tnp_1_7"/>
    <property type="match status" value="1"/>
</dbReference>
<comment type="caution">
    <text evidence="2">The sequence shown here is derived from an EMBL/GenBank/DDBJ whole genome shotgun (WGS) entry which is preliminary data.</text>
</comment>
<organism evidence="2 3">
    <name type="scientific">Ignelater luminosus</name>
    <name type="common">Cucubano</name>
    <name type="synonym">Pyrophorus luminosus</name>
    <dbReference type="NCBI Taxonomy" id="2038154"/>
    <lineage>
        <taxon>Eukaryota</taxon>
        <taxon>Metazoa</taxon>
        <taxon>Ecdysozoa</taxon>
        <taxon>Arthropoda</taxon>
        <taxon>Hexapoda</taxon>
        <taxon>Insecta</taxon>
        <taxon>Pterygota</taxon>
        <taxon>Neoptera</taxon>
        <taxon>Endopterygota</taxon>
        <taxon>Coleoptera</taxon>
        <taxon>Polyphaga</taxon>
        <taxon>Elateriformia</taxon>
        <taxon>Elateroidea</taxon>
        <taxon>Elateridae</taxon>
        <taxon>Agrypninae</taxon>
        <taxon>Pyrophorini</taxon>
        <taxon>Ignelater</taxon>
    </lineage>
</organism>
<dbReference type="PANTHER" id="PTHR46599:SF6">
    <property type="entry name" value="DUAL SPECIFICITY PHOSPHATASE 26"/>
    <property type="match status" value="1"/>
</dbReference>
<protein>
    <recommendedName>
        <fullName evidence="1">PiggyBac transposable element-derived protein domain-containing protein</fullName>
    </recommendedName>
</protein>